<sequence>MYLYYVYIIKCSDDSYYTGITNNIEKRFKEYEYGYKRDSYTYKRRPLVLEFYQEFNDVLQAIYFEKKIKGWTRAKKQALINGNFDMLQILSECQNATHCKYKD</sequence>
<dbReference type="CDD" id="cd10456">
    <property type="entry name" value="GIY-YIG_UPF0213"/>
    <property type="match status" value="1"/>
</dbReference>
<comment type="caution">
    <text evidence="3">The sequence shown here is derived from an EMBL/GenBank/DDBJ whole genome shotgun (WGS) entry which is preliminary data.</text>
</comment>
<evidence type="ECO:0000313" key="3">
    <source>
        <dbReference type="EMBL" id="TGV00917.1"/>
    </source>
</evidence>
<feature type="domain" description="GIY-YIG" evidence="2">
    <location>
        <begin position="2"/>
        <end position="78"/>
    </location>
</feature>
<evidence type="ECO:0000313" key="4">
    <source>
        <dbReference type="Proteomes" id="UP000307602"/>
    </source>
</evidence>
<proteinExistence type="inferred from homology"/>
<organism evidence="3 4">
    <name type="scientific">Flavivirga rizhaonensis</name>
    <dbReference type="NCBI Taxonomy" id="2559571"/>
    <lineage>
        <taxon>Bacteria</taxon>
        <taxon>Pseudomonadati</taxon>
        <taxon>Bacteroidota</taxon>
        <taxon>Flavobacteriia</taxon>
        <taxon>Flavobacteriales</taxon>
        <taxon>Flavobacteriaceae</taxon>
        <taxon>Flavivirga</taxon>
    </lineage>
</organism>
<dbReference type="PANTHER" id="PTHR34477">
    <property type="entry name" value="UPF0213 PROTEIN YHBQ"/>
    <property type="match status" value="1"/>
</dbReference>
<dbReference type="OrthoDB" id="1495241at2"/>
<comment type="similarity">
    <text evidence="1">Belongs to the UPF0213 family.</text>
</comment>
<accession>A0A4S1DSJ1</accession>
<dbReference type="RefSeq" id="WP_135878511.1">
    <property type="nucleotide sequence ID" value="NZ_SRSO01000031.1"/>
</dbReference>
<dbReference type="InterPro" id="IPR035901">
    <property type="entry name" value="GIY-YIG_endonuc_sf"/>
</dbReference>
<dbReference type="InterPro" id="IPR050190">
    <property type="entry name" value="UPF0213_domain"/>
</dbReference>
<dbReference type="EMBL" id="SRSO01000031">
    <property type="protein sequence ID" value="TGV00917.1"/>
    <property type="molecule type" value="Genomic_DNA"/>
</dbReference>
<evidence type="ECO:0000256" key="1">
    <source>
        <dbReference type="ARBA" id="ARBA00007435"/>
    </source>
</evidence>
<keyword evidence="4" id="KW-1185">Reference proteome</keyword>
<dbReference type="PANTHER" id="PTHR34477:SF1">
    <property type="entry name" value="UPF0213 PROTEIN YHBQ"/>
    <property type="match status" value="1"/>
</dbReference>
<dbReference type="SUPFAM" id="SSF82771">
    <property type="entry name" value="GIY-YIG endonuclease"/>
    <property type="match status" value="1"/>
</dbReference>
<gene>
    <name evidence="3" type="ORF">EM932_17545</name>
</gene>
<name>A0A4S1DSJ1_9FLAO</name>
<dbReference type="PROSITE" id="PS50164">
    <property type="entry name" value="GIY_YIG"/>
    <property type="match status" value="1"/>
</dbReference>
<evidence type="ECO:0000259" key="2">
    <source>
        <dbReference type="PROSITE" id="PS50164"/>
    </source>
</evidence>
<dbReference type="Proteomes" id="UP000307602">
    <property type="component" value="Unassembled WGS sequence"/>
</dbReference>
<dbReference type="Pfam" id="PF01541">
    <property type="entry name" value="GIY-YIG"/>
    <property type="match status" value="1"/>
</dbReference>
<protein>
    <submittedName>
        <fullName evidence="3">GIY-YIG nuclease family protein</fullName>
    </submittedName>
</protein>
<dbReference type="InterPro" id="IPR000305">
    <property type="entry name" value="GIY-YIG_endonuc"/>
</dbReference>
<reference evidence="3 4" key="1">
    <citation type="submission" date="2019-04" db="EMBL/GenBank/DDBJ databases">
        <authorList>
            <person name="Liu A."/>
        </authorList>
    </citation>
    <scope>NUCLEOTIDE SEQUENCE [LARGE SCALE GENOMIC DNA]</scope>
    <source>
        <strain evidence="3 4">RZ03</strain>
    </source>
</reference>
<dbReference type="AlphaFoldDB" id="A0A4S1DSJ1"/>
<dbReference type="Gene3D" id="3.40.1440.10">
    <property type="entry name" value="GIY-YIG endonuclease"/>
    <property type="match status" value="1"/>
</dbReference>